<evidence type="ECO:0000256" key="2">
    <source>
        <dbReference type="ARBA" id="ARBA00001966"/>
    </source>
</evidence>
<organism evidence="17">
    <name type="scientific">Micromonospora sp. CCTCC AA 2012012</name>
    <dbReference type="NCBI Taxonomy" id="3111921"/>
    <lineage>
        <taxon>Bacteria</taxon>
        <taxon>Bacillati</taxon>
        <taxon>Actinomycetota</taxon>
        <taxon>Actinomycetes</taxon>
        <taxon>Micromonosporales</taxon>
        <taxon>Micromonosporaceae</taxon>
        <taxon>Micromonospora</taxon>
    </lineage>
</organism>
<evidence type="ECO:0000256" key="12">
    <source>
        <dbReference type="ARBA" id="ARBA00023014"/>
    </source>
</evidence>
<protein>
    <submittedName>
        <fullName evidence="17">FAD-dependent oxidoreductase</fullName>
    </submittedName>
</protein>
<accession>A0AAU8HBV2</accession>
<comment type="similarity">
    <text evidence="5">Belongs to the nitrite and sulfite reductase 4Fe-4S domain family.</text>
</comment>
<dbReference type="Gene3D" id="3.50.50.60">
    <property type="entry name" value="FAD/NAD(P)-binding domain"/>
    <property type="match status" value="2"/>
</dbReference>
<evidence type="ECO:0000256" key="8">
    <source>
        <dbReference type="ARBA" id="ARBA00022723"/>
    </source>
</evidence>
<keyword evidence="10" id="KW-0560">Oxidoreductase</keyword>
<dbReference type="InterPro" id="IPR016156">
    <property type="entry name" value="FAD/NAD-linked_Rdtase_dimer_sf"/>
</dbReference>
<comment type="cofactor">
    <cofactor evidence="3">
        <name>FAD</name>
        <dbReference type="ChEBI" id="CHEBI:57692"/>
    </cofactor>
</comment>
<dbReference type="PANTHER" id="PTHR43809">
    <property type="entry name" value="NITRITE REDUCTASE (NADH) LARGE SUBUNIT"/>
    <property type="match status" value="1"/>
</dbReference>
<sequence length="480" mass="49589">MSERIVIVGYGMAGARLAAELHALGGDRKVTVLGAEPHRAYNRIMLSTLLAGKLDEPDVELTDLAGQGVDVRTGAAVTAIDRAARQVRTDDGDRHRYDHLVLATGSRALVPPLPGLDPLPERVVPFRTLDDCRRILAVARTARSALVLGGGLLGLEAARGLAARGLAVTVVHPTGHLMERQLDPVAGAVLAGTLARLGVRTSLAVPATGVTADADGVRLDLADGRHLHADLLVLSCGVRPDTTLAAAAGLTVDRGVVVDDRLRTSDRRISAIGDCAQHDGTLTGLVAPAWAQARVVARVLAGADPLARYRPRPAVTRLKAAGIDLAAMGDAVGDPPAGDPVEELTFADPARGTYARLRIRDERVTGAILLGDNPAVGTVVQLFDRGAPVPADRRSLLLGRAFGAVPAAPAASPALMPDAATVCQCNDVSKGELVACWRTGARTVDALSTATRAGTGCGGCRDALAGIAGWLAEADPVATR</sequence>
<dbReference type="Pfam" id="PF04324">
    <property type="entry name" value="Fer2_BFD"/>
    <property type="match status" value="1"/>
</dbReference>
<dbReference type="GO" id="GO:0051536">
    <property type="term" value="F:iron-sulfur cluster binding"/>
    <property type="evidence" value="ECO:0007669"/>
    <property type="project" value="UniProtKB-KW"/>
</dbReference>
<feature type="domain" description="FAD/NAD(P)-binding" evidence="14">
    <location>
        <begin position="4"/>
        <end position="283"/>
    </location>
</feature>
<dbReference type="InterPro" id="IPR023753">
    <property type="entry name" value="FAD/NAD-binding_dom"/>
</dbReference>
<evidence type="ECO:0000256" key="11">
    <source>
        <dbReference type="ARBA" id="ARBA00023004"/>
    </source>
</evidence>
<dbReference type="PRINTS" id="PR00411">
    <property type="entry name" value="PNDRDTASEI"/>
</dbReference>
<dbReference type="AlphaFoldDB" id="A0AAU8HBV2"/>
<dbReference type="GO" id="GO:0016491">
    <property type="term" value="F:oxidoreductase activity"/>
    <property type="evidence" value="ECO:0007669"/>
    <property type="project" value="UniProtKB-KW"/>
</dbReference>
<dbReference type="PANTHER" id="PTHR43809:SF1">
    <property type="entry name" value="NITRITE REDUCTASE (NADH) LARGE SUBUNIT"/>
    <property type="match status" value="1"/>
</dbReference>
<feature type="domain" description="BFD-like [2Fe-2S]-binding" evidence="13">
    <location>
        <begin position="422"/>
        <end position="467"/>
    </location>
</feature>
<keyword evidence="7" id="KW-0285">Flavoprotein</keyword>
<comment type="cofactor">
    <cofactor evidence="2">
        <name>[4Fe-4S] cluster</name>
        <dbReference type="ChEBI" id="CHEBI:49883"/>
    </cofactor>
</comment>
<evidence type="ECO:0000256" key="5">
    <source>
        <dbReference type="ARBA" id="ARBA00010429"/>
    </source>
</evidence>
<keyword evidence="11" id="KW-0408">Iron</keyword>
<dbReference type="Gene3D" id="3.30.390.30">
    <property type="match status" value="1"/>
</dbReference>
<keyword evidence="12" id="KW-0411">Iron-sulfur</keyword>
<dbReference type="InterPro" id="IPR052034">
    <property type="entry name" value="NasD-like"/>
</dbReference>
<dbReference type="InterPro" id="IPR041854">
    <property type="entry name" value="BFD-like_2Fe2S-bd_dom_sf"/>
</dbReference>
<evidence type="ECO:0000256" key="10">
    <source>
        <dbReference type="ARBA" id="ARBA00023002"/>
    </source>
</evidence>
<evidence type="ECO:0000256" key="7">
    <source>
        <dbReference type="ARBA" id="ARBA00022630"/>
    </source>
</evidence>
<dbReference type="InterPro" id="IPR036188">
    <property type="entry name" value="FAD/NAD-bd_sf"/>
</dbReference>
<dbReference type="Pfam" id="PF18267">
    <property type="entry name" value="Rubredoxin_C"/>
    <property type="match status" value="1"/>
</dbReference>
<dbReference type="InterPro" id="IPR007419">
    <property type="entry name" value="BFD-like_2Fe2S-bd_dom"/>
</dbReference>
<dbReference type="Gene3D" id="1.10.10.1100">
    <property type="entry name" value="BFD-like [2Fe-2S]-binding domain"/>
    <property type="match status" value="1"/>
</dbReference>
<dbReference type="GO" id="GO:0046872">
    <property type="term" value="F:metal ion binding"/>
    <property type="evidence" value="ECO:0007669"/>
    <property type="project" value="UniProtKB-KW"/>
</dbReference>
<evidence type="ECO:0000256" key="6">
    <source>
        <dbReference type="ARBA" id="ARBA00022617"/>
    </source>
</evidence>
<dbReference type="RefSeq" id="WP_350932962.1">
    <property type="nucleotide sequence ID" value="NZ_CP157762.1"/>
</dbReference>
<keyword evidence="8" id="KW-0479">Metal-binding</keyword>
<evidence type="ECO:0000256" key="4">
    <source>
        <dbReference type="ARBA" id="ARBA00005096"/>
    </source>
</evidence>
<evidence type="ECO:0000256" key="1">
    <source>
        <dbReference type="ARBA" id="ARBA00001929"/>
    </source>
</evidence>
<proteinExistence type="inferred from homology"/>
<reference evidence="16" key="1">
    <citation type="submission" date="2024-01" db="EMBL/GenBank/DDBJ databases">
        <title>The genome sequence of Micromonospora mangrovi CCTCC AA 2012012.</title>
        <authorList>
            <person name="Gao J."/>
        </authorList>
    </citation>
    <scope>NUCLEOTIDE SEQUENCE</scope>
    <source>
        <strain evidence="16">CCTCC AA 2012012</strain>
    </source>
</reference>
<dbReference type="InterPro" id="IPR041575">
    <property type="entry name" value="Rubredoxin_C"/>
</dbReference>
<dbReference type="EMBL" id="CP157762">
    <property type="protein sequence ID" value="XBP93316.1"/>
    <property type="molecule type" value="Genomic_DNA"/>
</dbReference>
<reference evidence="17" key="2">
    <citation type="submission" date="2024-06" db="EMBL/GenBank/DDBJ databases">
        <title>Micromonospora mangrovi CCTCC AA 2012012 genome sequences.</title>
        <authorList>
            <person name="Gao J."/>
        </authorList>
    </citation>
    <scope>NUCLEOTIDE SEQUENCE</scope>
    <source>
        <strain evidence="17">CCTCC AA 2012012</strain>
    </source>
</reference>
<evidence type="ECO:0000313" key="16">
    <source>
        <dbReference type="EMBL" id="XBP93316.1"/>
    </source>
</evidence>
<dbReference type="PRINTS" id="PR00368">
    <property type="entry name" value="FADPNR"/>
</dbReference>
<evidence type="ECO:0000259" key="13">
    <source>
        <dbReference type="Pfam" id="PF04324"/>
    </source>
</evidence>
<evidence type="ECO:0000313" key="17">
    <source>
        <dbReference type="EMBL" id="XCH74014.1"/>
    </source>
</evidence>
<evidence type="ECO:0000259" key="14">
    <source>
        <dbReference type="Pfam" id="PF07992"/>
    </source>
</evidence>
<evidence type="ECO:0000256" key="9">
    <source>
        <dbReference type="ARBA" id="ARBA00022827"/>
    </source>
</evidence>
<dbReference type="EMBL" id="CP159342">
    <property type="protein sequence ID" value="XCH74014.1"/>
    <property type="molecule type" value="Genomic_DNA"/>
</dbReference>
<keyword evidence="9" id="KW-0274">FAD</keyword>
<comment type="pathway">
    <text evidence="4">Nitrogen metabolism; nitrate reduction (assimilation).</text>
</comment>
<keyword evidence="6" id="KW-0349">Heme</keyword>
<name>A0AAU8HBV2_9ACTN</name>
<feature type="domain" description="NADH-rubredoxin oxidoreductase C-terminal" evidence="15">
    <location>
        <begin position="315"/>
        <end position="373"/>
    </location>
</feature>
<comment type="cofactor">
    <cofactor evidence="1">
        <name>siroheme</name>
        <dbReference type="ChEBI" id="CHEBI:60052"/>
    </cofactor>
</comment>
<dbReference type="SUPFAM" id="SSF51905">
    <property type="entry name" value="FAD/NAD(P)-binding domain"/>
    <property type="match status" value="2"/>
</dbReference>
<dbReference type="Pfam" id="PF07992">
    <property type="entry name" value="Pyr_redox_2"/>
    <property type="match status" value="1"/>
</dbReference>
<evidence type="ECO:0000259" key="15">
    <source>
        <dbReference type="Pfam" id="PF18267"/>
    </source>
</evidence>
<gene>
    <name evidence="17" type="ORF">ABUL08_27730</name>
    <name evidence="16" type="ORF">VK199_27645</name>
</gene>
<evidence type="ECO:0000256" key="3">
    <source>
        <dbReference type="ARBA" id="ARBA00001974"/>
    </source>
</evidence>